<dbReference type="InterPro" id="IPR016024">
    <property type="entry name" value="ARM-type_fold"/>
</dbReference>
<evidence type="ECO:0000256" key="2">
    <source>
        <dbReference type="ARBA" id="ARBA00022490"/>
    </source>
</evidence>
<dbReference type="Pfam" id="PF13646">
    <property type="entry name" value="HEAT_2"/>
    <property type="match status" value="1"/>
</dbReference>
<keyword evidence="2" id="KW-0963">Cytoplasm</keyword>
<comment type="caution">
    <text evidence="10">The sequence shown here is derived from an EMBL/GenBank/DDBJ whole genome shotgun (WGS) entry which is preliminary data.</text>
</comment>
<keyword evidence="7" id="KW-0408">Iron</keyword>
<evidence type="ECO:0000313" key="10">
    <source>
        <dbReference type="EMBL" id="MBB5176682.1"/>
    </source>
</evidence>
<dbReference type="Proteomes" id="UP000579136">
    <property type="component" value="Unassembled WGS sequence"/>
</dbReference>
<dbReference type="Gene3D" id="1.25.10.10">
    <property type="entry name" value="Leucine-rich Repeat Variant"/>
    <property type="match status" value="1"/>
</dbReference>
<dbReference type="FunFam" id="3.30.70.20:FF:000037">
    <property type="entry name" value="Epoxyqueuosine reductase"/>
    <property type="match status" value="1"/>
</dbReference>
<dbReference type="InterPro" id="IPR011989">
    <property type="entry name" value="ARM-like"/>
</dbReference>
<dbReference type="InterPro" id="IPR017896">
    <property type="entry name" value="4Fe4S_Fe-S-bd"/>
</dbReference>
<evidence type="ECO:0000259" key="9">
    <source>
        <dbReference type="PROSITE" id="PS51379"/>
    </source>
</evidence>
<dbReference type="Gene3D" id="3.30.70.20">
    <property type="match status" value="1"/>
</dbReference>
<dbReference type="GO" id="GO:0046872">
    <property type="term" value="F:metal ion binding"/>
    <property type="evidence" value="ECO:0007669"/>
    <property type="project" value="UniProtKB-KW"/>
</dbReference>
<dbReference type="InterPro" id="IPR013542">
    <property type="entry name" value="QueG_DUF1730"/>
</dbReference>
<keyword evidence="5" id="KW-0671">Queuosine biosynthesis</keyword>
<evidence type="ECO:0000256" key="5">
    <source>
        <dbReference type="ARBA" id="ARBA00022785"/>
    </source>
</evidence>
<proteinExistence type="predicted"/>
<protein>
    <submittedName>
        <fullName evidence="10">Epoxyqueuosine reductase</fullName>
        <ecNumber evidence="10">1.17.99.6</ecNumber>
    </submittedName>
</protein>
<keyword evidence="3" id="KW-0819">tRNA processing</keyword>
<evidence type="ECO:0000256" key="7">
    <source>
        <dbReference type="ARBA" id="ARBA00023004"/>
    </source>
</evidence>
<sequence>MDYQALKEEIIEYAHSIGIDEIGFTTAEPFHEFRDKLISYYENNYESGFEKGTIEERVDPKLSLPSAKSIIAIAVGYPNRLPKDAPKSRKGERRGIFARASWGVDYHQLLRKRLDKLEAFIKERVDGAEMMSMVDTGVLSDREVALRSGLGFIGKNGFIINPELGTWTYLGEMLINIPFPPDKPLVGTCGDCTICIDRCPTGALVGNGQLDSKKCISFLTQTKTFVPDEFRKSIGNRIYGCDTCQQVCPLNVGINTQQDDIILEPEILKPELTSLLKVSNREFKETYGHLAGVWRGKNPLQRNAIIALAHFKEESAIPTLKDVAENDVRPVIKGTAYWAIGQILGDEALEYISERYKQETDEDVKIEMLKGIQEG</sequence>
<keyword evidence="4" id="KW-0479">Metal-binding</keyword>
<keyword evidence="11" id="KW-1185">Reference proteome</keyword>
<dbReference type="GO" id="GO:0052693">
    <property type="term" value="F:epoxyqueuosine reductase activity"/>
    <property type="evidence" value="ECO:0007669"/>
    <property type="project" value="UniProtKB-EC"/>
</dbReference>
<evidence type="ECO:0000256" key="8">
    <source>
        <dbReference type="ARBA" id="ARBA00023014"/>
    </source>
</evidence>
<reference evidence="10 11" key="1">
    <citation type="submission" date="2020-08" db="EMBL/GenBank/DDBJ databases">
        <title>Genomic Encyclopedia of Type Strains, Phase IV (KMG-IV): sequencing the most valuable type-strain genomes for metagenomic binning, comparative biology and taxonomic classification.</title>
        <authorList>
            <person name="Goeker M."/>
        </authorList>
    </citation>
    <scope>NUCLEOTIDE SEQUENCE [LARGE SCALE GENOMIC DNA]</scope>
    <source>
        <strain evidence="10 11">DSM 19163</strain>
    </source>
</reference>
<dbReference type="PANTHER" id="PTHR30002:SF4">
    <property type="entry name" value="EPOXYQUEUOSINE REDUCTASE"/>
    <property type="match status" value="1"/>
</dbReference>
<name>A0A9Q2HH02_9STAP</name>
<dbReference type="Pfam" id="PF08331">
    <property type="entry name" value="QueG_DUF1730"/>
    <property type="match status" value="1"/>
</dbReference>
<dbReference type="PROSITE" id="PS51379">
    <property type="entry name" value="4FE4S_FER_2"/>
    <property type="match status" value="1"/>
</dbReference>
<dbReference type="InterPro" id="IPR004453">
    <property type="entry name" value="QueG"/>
</dbReference>
<dbReference type="EC" id="1.17.99.6" evidence="10"/>
<dbReference type="InterPro" id="IPR017900">
    <property type="entry name" value="4Fe4S_Fe_S_CS"/>
</dbReference>
<keyword evidence="8" id="KW-0411">Iron-sulfur</keyword>
<evidence type="ECO:0000256" key="4">
    <source>
        <dbReference type="ARBA" id="ARBA00022723"/>
    </source>
</evidence>
<dbReference type="AlphaFoldDB" id="A0A9Q2HH02"/>
<gene>
    <name evidence="10" type="ORF">HNQ45_001596</name>
</gene>
<evidence type="ECO:0000256" key="6">
    <source>
        <dbReference type="ARBA" id="ARBA00023002"/>
    </source>
</evidence>
<dbReference type="PROSITE" id="PS00198">
    <property type="entry name" value="4FE4S_FER_1"/>
    <property type="match status" value="1"/>
</dbReference>
<evidence type="ECO:0000256" key="3">
    <source>
        <dbReference type="ARBA" id="ARBA00022694"/>
    </source>
</evidence>
<dbReference type="EMBL" id="JACHHF010000013">
    <property type="protein sequence ID" value="MBB5176682.1"/>
    <property type="molecule type" value="Genomic_DNA"/>
</dbReference>
<dbReference type="PANTHER" id="PTHR30002">
    <property type="entry name" value="EPOXYQUEUOSINE REDUCTASE"/>
    <property type="match status" value="1"/>
</dbReference>
<dbReference type="GO" id="GO:0051539">
    <property type="term" value="F:4 iron, 4 sulfur cluster binding"/>
    <property type="evidence" value="ECO:0007669"/>
    <property type="project" value="UniProtKB-KW"/>
</dbReference>
<accession>A0A9Q2HH02</accession>
<organism evidence="10 11">
    <name type="scientific">Nosocomiicoccus ampullae</name>
    <dbReference type="NCBI Taxonomy" id="489910"/>
    <lineage>
        <taxon>Bacteria</taxon>
        <taxon>Bacillati</taxon>
        <taxon>Bacillota</taxon>
        <taxon>Bacilli</taxon>
        <taxon>Bacillales</taxon>
        <taxon>Staphylococcaceae</taxon>
        <taxon>Nosocomiicoccus</taxon>
    </lineage>
</organism>
<keyword evidence="6 10" id="KW-0560">Oxidoreductase</keyword>
<dbReference type="SUPFAM" id="SSF54862">
    <property type="entry name" value="4Fe-4S ferredoxins"/>
    <property type="match status" value="1"/>
</dbReference>
<keyword evidence="1" id="KW-0004">4Fe-4S</keyword>
<dbReference type="SUPFAM" id="SSF48371">
    <property type="entry name" value="ARM repeat"/>
    <property type="match status" value="1"/>
</dbReference>
<dbReference type="NCBIfam" id="TIGR00276">
    <property type="entry name" value="tRNA epoxyqueuosine(34) reductase QueG"/>
    <property type="match status" value="1"/>
</dbReference>
<evidence type="ECO:0000256" key="1">
    <source>
        <dbReference type="ARBA" id="ARBA00022485"/>
    </source>
</evidence>
<dbReference type="Pfam" id="PF13484">
    <property type="entry name" value="Fer4_16"/>
    <property type="match status" value="1"/>
</dbReference>
<evidence type="ECO:0000313" key="11">
    <source>
        <dbReference type="Proteomes" id="UP000579136"/>
    </source>
</evidence>
<dbReference type="RefSeq" id="WP_183675513.1">
    <property type="nucleotide sequence ID" value="NZ_CBCRYX010000016.1"/>
</dbReference>
<feature type="domain" description="4Fe-4S ferredoxin-type" evidence="9">
    <location>
        <begin position="182"/>
        <end position="209"/>
    </location>
</feature>
<dbReference type="GO" id="GO:0008616">
    <property type="term" value="P:tRNA queuosine(34) biosynthetic process"/>
    <property type="evidence" value="ECO:0007669"/>
    <property type="project" value="UniProtKB-KW"/>
</dbReference>